<gene>
    <name evidence="1" type="ORF">BL240_00345</name>
</gene>
<dbReference type="AlphaFoldDB" id="A0A1L5PII8"/>
<reference evidence="1 2" key="1">
    <citation type="submission" date="2016-12" db="EMBL/GenBank/DDBJ databases">
        <title>Draft Genome Sequence of Mercury Resistant Pseudomonas DRA525.</title>
        <authorList>
            <person name="Drace K.M."/>
        </authorList>
    </citation>
    <scope>NUCLEOTIDE SEQUENCE [LARGE SCALE GENOMIC DNA]</scope>
    <source>
        <strain evidence="1 2">DRA525</strain>
    </source>
</reference>
<sequence length="99" mass="11311">MLECEHYPRLSFRNTAGIHQAIRIISRLASEPCGKVMERNGQDPERKAGSLMNRARYHHCGWPSAQGRLVVYSCRVGLWGCCAAHRRQASSYRNRAVIR</sequence>
<dbReference type="EMBL" id="CP018743">
    <property type="protein sequence ID" value="APO80028.1"/>
    <property type="molecule type" value="Genomic_DNA"/>
</dbReference>
<accession>A0A1L5PII8</accession>
<proteinExistence type="predicted"/>
<organism evidence="1 2">
    <name type="scientific">Pseudomonas putida</name>
    <name type="common">Arthrobacter siderocapsulatus</name>
    <dbReference type="NCBI Taxonomy" id="303"/>
    <lineage>
        <taxon>Bacteria</taxon>
        <taxon>Pseudomonadati</taxon>
        <taxon>Pseudomonadota</taxon>
        <taxon>Gammaproteobacteria</taxon>
        <taxon>Pseudomonadales</taxon>
        <taxon>Pseudomonadaceae</taxon>
        <taxon>Pseudomonas</taxon>
    </lineage>
</organism>
<evidence type="ECO:0000313" key="2">
    <source>
        <dbReference type="Proteomes" id="UP000185146"/>
    </source>
</evidence>
<name>A0A1L5PII8_PSEPU</name>
<dbReference type="Proteomes" id="UP000185146">
    <property type="component" value="Chromosome"/>
</dbReference>
<protein>
    <submittedName>
        <fullName evidence="1">Uncharacterized protein</fullName>
    </submittedName>
</protein>
<evidence type="ECO:0000313" key="1">
    <source>
        <dbReference type="EMBL" id="APO80028.1"/>
    </source>
</evidence>